<gene>
    <name evidence="2" type="ORF">J2S23_000393</name>
</gene>
<dbReference type="InterPro" id="IPR038071">
    <property type="entry name" value="UROD/MetE-like_sf"/>
</dbReference>
<dbReference type="EMBL" id="JAUSTM010000003">
    <property type="protein sequence ID" value="MDQ0221857.1"/>
    <property type="molecule type" value="Genomic_DNA"/>
</dbReference>
<evidence type="ECO:0000313" key="2">
    <source>
        <dbReference type="EMBL" id="MDQ0221857.1"/>
    </source>
</evidence>
<evidence type="ECO:0000313" key="3">
    <source>
        <dbReference type="Proteomes" id="UP001223079"/>
    </source>
</evidence>
<dbReference type="PANTHER" id="PTHR47099">
    <property type="entry name" value="METHYLCOBAMIDE:COM METHYLTRANSFERASE MTBA"/>
    <property type="match status" value="1"/>
</dbReference>
<dbReference type="RefSeq" id="WP_307121089.1">
    <property type="nucleotide sequence ID" value="NZ_JAUSTM010000003.1"/>
</dbReference>
<feature type="domain" description="Uroporphyrinogen decarboxylase (URO-D)" evidence="1">
    <location>
        <begin position="76"/>
        <end position="333"/>
    </location>
</feature>
<reference evidence="2 3" key="1">
    <citation type="submission" date="2023-07" db="EMBL/GenBank/DDBJ databases">
        <title>Genomic Encyclopedia of Type Strains, Phase IV (KMG-IV): sequencing the most valuable type-strain genomes for metagenomic binning, comparative biology and taxonomic classification.</title>
        <authorList>
            <person name="Goeker M."/>
        </authorList>
    </citation>
    <scope>NUCLEOTIDE SEQUENCE [LARGE SCALE GENOMIC DNA]</scope>
    <source>
        <strain evidence="2 3">DSM 105143</strain>
    </source>
</reference>
<dbReference type="Proteomes" id="UP001223079">
    <property type="component" value="Unassembled WGS sequence"/>
</dbReference>
<dbReference type="InterPro" id="IPR000257">
    <property type="entry name" value="Uroporphyrinogen_deCOase"/>
</dbReference>
<dbReference type="Gene3D" id="3.20.20.210">
    <property type="match status" value="1"/>
</dbReference>
<dbReference type="EC" id="4.1.1.37" evidence="2"/>
<proteinExistence type="predicted"/>
<dbReference type="SUPFAM" id="SSF51726">
    <property type="entry name" value="UROD/MetE-like"/>
    <property type="match status" value="1"/>
</dbReference>
<protein>
    <submittedName>
        <fullName evidence="2">Uroporphyrinogen decarboxylase</fullName>
        <ecNumber evidence="2">4.1.1.37</ecNumber>
    </submittedName>
</protein>
<accession>A0ABT9YQI5</accession>
<dbReference type="Pfam" id="PF01208">
    <property type="entry name" value="URO-D"/>
    <property type="match status" value="1"/>
</dbReference>
<name>A0ABT9YQI5_9STRE</name>
<dbReference type="InterPro" id="IPR052024">
    <property type="entry name" value="Methanogen_methyltrans"/>
</dbReference>
<dbReference type="GO" id="GO:0004853">
    <property type="term" value="F:uroporphyrinogen decarboxylase activity"/>
    <property type="evidence" value="ECO:0007669"/>
    <property type="project" value="UniProtKB-EC"/>
</dbReference>
<keyword evidence="3" id="KW-1185">Reference proteome</keyword>
<comment type="caution">
    <text evidence="2">The sequence shown here is derived from an EMBL/GenBank/DDBJ whole genome shotgun (WGS) entry which is preliminary data.</text>
</comment>
<dbReference type="PANTHER" id="PTHR47099:SF1">
    <property type="entry name" value="METHYLCOBAMIDE:COM METHYLTRANSFERASE MTBA"/>
    <property type="match status" value="1"/>
</dbReference>
<sequence length="333" mass="37478">MVSKRELVEQAFNGEVVDRVPVGFWFHFTEKDEWLNGLDSENIYQKNLHGHQKFLKTVKPDFIKLMSDGFFRYPSPLIHEGVKSVNELAAISPLPDNHPWFDKQVQLVKDIKASFDEDIVALYNIFSPATHLKWQLANEVSSGDDQLADLLLENPETVQNVLTVIANDLAKLVKRLLKEVPIDGIYFSVQGVQDNRINSDVYPTYIQPADLIVLEAAGGEDGLNILHICGYEGASNNIAVYKDYPAKVFNWAVKPENVSLKNGRELFGGKTVLGGFQNEKNSLIYKGTRQEIEQEVKTILSENGRQGIILGADCTIPSDIDVERIQWIRDAAH</sequence>
<organism evidence="2 3">
    <name type="scientific">Streptococcus moroccensis</name>
    <dbReference type="NCBI Taxonomy" id="1451356"/>
    <lineage>
        <taxon>Bacteria</taxon>
        <taxon>Bacillati</taxon>
        <taxon>Bacillota</taxon>
        <taxon>Bacilli</taxon>
        <taxon>Lactobacillales</taxon>
        <taxon>Streptococcaceae</taxon>
        <taxon>Streptococcus</taxon>
    </lineage>
</organism>
<evidence type="ECO:0000259" key="1">
    <source>
        <dbReference type="Pfam" id="PF01208"/>
    </source>
</evidence>
<keyword evidence="2" id="KW-0456">Lyase</keyword>